<dbReference type="PROSITE" id="PS51257">
    <property type="entry name" value="PROKAR_LIPOPROTEIN"/>
    <property type="match status" value="1"/>
</dbReference>
<keyword evidence="5" id="KW-0378">Hydrolase</keyword>
<keyword evidence="3" id="KW-0645">Protease</keyword>
<dbReference type="Pfam" id="PF01431">
    <property type="entry name" value="Peptidase_M13"/>
    <property type="match status" value="1"/>
</dbReference>
<dbReference type="AlphaFoldDB" id="A0A437QFY6"/>
<dbReference type="Gene3D" id="3.40.390.10">
    <property type="entry name" value="Collagenase (Catalytic Domain)"/>
    <property type="match status" value="1"/>
</dbReference>
<keyword evidence="12" id="KW-1185">Reference proteome</keyword>
<organism evidence="11 12">
    <name type="scientific">Rheinheimera riviphila</name>
    <dbReference type="NCBI Taxonomy" id="1834037"/>
    <lineage>
        <taxon>Bacteria</taxon>
        <taxon>Pseudomonadati</taxon>
        <taxon>Pseudomonadota</taxon>
        <taxon>Gammaproteobacteria</taxon>
        <taxon>Chromatiales</taxon>
        <taxon>Chromatiaceae</taxon>
        <taxon>Rheinheimera</taxon>
    </lineage>
</organism>
<dbReference type="Proteomes" id="UP000283077">
    <property type="component" value="Unassembled WGS sequence"/>
</dbReference>
<feature type="signal peptide" evidence="8">
    <location>
        <begin position="1"/>
        <end position="23"/>
    </location>
</feature>
<keyword evidence="7" id="KW-0482">Metalloprotease</keyword>
<evidence type="ECO:0000313" key="12">
    <source>
        <dbReference type="Proteomes" id="UP000283077"/>
    </source>
</evidence>
<dbReference type="RefSeq" id="WP_127700427.1">
    <property type="nucleotide sequence ID" value="NZ_SACS01000021.1"/>
</dbReference>
<dbReference type="GO" id="GO:0004222">
    <property type="term" value="F:metalloendopeptidase activity"/>
    <property type="evidence" value="ECO:0007669"/>
    <property type="project" value="InterPro"/>
</dbReference>
<evidence type="ECO:0000256" key="8">
    <source>
        <dbReference type="SAM" id="SignalP"/>
    </source>
</evidence>
<evidence type="ECO:0000256" key="1">
    <source>
        <dbReference type="ARBA" id="ARBA00001947"/>
    </source>
</evidence>
<dbReference type="GO" id="GO:0005886">
    <property type="term" value="C:plasma membrane"/>
    <property type="evidence" value="ECO:0007669"/>
    <property type="project" value="TreeGrafter"/>
</dbReference>
<dbReference type="InterPro" id="IPR042089">
    <property type="entry name" value="Peptidase_M13_dom_2"/>
</dbReference>
<keyword evidence="6" id="KW-0862">Zinc</keyword>
<keyword evidence="8" id="KW-0732">Signal</keyword>
<evidence type="ECO:0000313" key="11">
    <source>
        <dbReference type="EMBL" id="RVU33447.1"/>
    </source>
</evidence>
<dbReference type="InterPro" id="IPR018497">
    <property type="entry name" value="Peptidase_M13_C"/>
</dbReference>
<dbReference type="Gene3D" id="1.10.1380.10">
    <property type="entry name" value="Neutral endopeptidase , domain2"/>
    <property type="match status" value="1"/>
</dbReference>
<evidence type="ECO:0000256" key="5">
    <source>
        <dbReference type="ARBA" id="ARBA00022801"/>
    </source>
</evidence>
<reference evidence="11 12" key="1">
    <citation type="submission" date="2019-01" db="EMBL/GenBank/DDBJ databases">
        <authorList>
            <person name="Chen W.-M."/>
        </authorList>
    </citation>
    <scope>NUCLEOTIDE SEQUENCE [LARGE SCALE GENOMIC DNA]</scope>
    <source>
        <strain evidence="11 12">KYPC3</strain>
    </source>
</reference>
<dbReference type="PRINTS" id="PR00786">
    <property type="entry name" value="NEPRILYSIN"/>
</dbReference>
<comment type="caution">
    <text evidence="11">The sequence shown here is derived from an EMBL/GenBank/DDBJ whole genome shotgun (WGS) entry which is preliminary data.</text>
</comment>
<feature type="domain" description="Peptidase M13 N-terminal" evidence="10">
    <location>
        <begin position="65"/>
        <end position="441"/>
    </location>
</feature>
<keyword evidence="4" id="KW-0479">Metal-binding</keyword>
<dbReference type="OrthoDB" id="9775677at2"/>
<gene>
    <name evidence="11" type="ORF">EOE67_16425</name>
</gene>
<evidence type="ECO:0000256" key="3">
    <source>
        <dbReference type="ARBA" id="ARBA00022670"/>
    </source>
</evidence>
<dbReference type="InterPro" id="IPR024079">
    <property type="entry name" value="MetalloPept_cat_dom_sf"/>
</dbReference>
<dbReference type="Pfam" id="PF05649">
    <property type="entry name" value="Peptidase_M13_N"/>
    <property type="match status" value="1"/>
</dbReference>
<evidence type="ECO:0000259" key="10">
    <source>
        <dbReference type="Pfam" id="PF05649"/>
    </source>
</evidence>
<feature type="domain" description="Peptidase M13 C-terminal" evidence="9">
    <location>
        <begin position="493"/>
        <end position="694"/>
    </location>
</feature>
<evidence type="ECO:0000256" key="6">
    <source>
        <dbReference type="ARBA" id="ARBA00022833"/>
    </source>
</evidence>
<evidence type="ECO:0000259" key="9">
    <source>
        <dbReference type="Pfam" id="PF01431"/>
    </source>
</evidence>
<feature type="chain" id="PRO_5019557570" evidence="8">
    <location>
        <begin position="24"/>
        <end position="697"/>
    </location>
</feature>
<dbReference type="PANTHER" id="PTHR11733:SF167">
    <property type="entry name" value="FI17812P1-RELATED"/>
    <property type="match status" value="1"/>
</dbReference>
<protein>
    <submittedName>
        <fullName evidence="11">M13 family peptidase</fullName>
    </submittedName>
</protein>
<comment type="similarity">
    <text evidence="2">Belongs to the peptidase M13 family.</text>
</comment>
<evidence type="ECO:0000256" key="4">
    <source>
        <dbReference type="ARBA" id="ARBA00022723"/>
    </source>
</evidence>
<dbReference type="InterPro" id="IPR008753">
    <property type="entry name" value="Peptidase_M13_N"/>
</dbReference>
<evidence type="ECO:0000256" key="2">
    <source>
        <dbReference type="ARBA" id="ARBA00007357"/>
    </source>
</evidence>
<comment type="cofactor">
    <cofactor evidence="1">
        <name>Zn(2+)</name>
        <dbReference type="ChEBI" id="CHEBI:29105"/>
    </cofactor>
</comment>
<dbReference type="EMBL" id="SACS01000021">
    <property type="protein sequence ID" value="RVU33447.1"/>
    <property type="molecule type" value="Genomic_DNA"/>
</dbReference>
<dbReference type="SUPFAM" id="SSF55486">
    <property type="entry name" value="Metalloproteases ('zincins'), catalytic domain"/>
    <property type="match status" value="1"/>
</dbReference>
<sequence length="697" mass="77234">MKKITLLAASVAFALGLVGCDKAPTAPETTKPETQATAAPVAAPVAALLSGVDKENFDPAVKHSENFFYSVNGTWLSKTEIPADKSNYGSFTKLADDAQVALRTIIETAAAKPNKTPGTDEQKLGDFYTSYMNEAGIEALGKTPIEADLAAIAAIADANQLASAFAQFQHMGAAIPLGWYVNNDEKNSTQYAVYLGQSGLGLPDRDYYLKDDEKFKTIRASYLAYIKDMLTLSGVADAEKAAERILALETKLAGAQWSRVENRDADKTYNKFAKADLAKTLGGFPWETFAKAAKLDAVNDIIVQQPSYMEAFGKIYAETDLQSWKDYLALRLVSEFSGKLSKAFVDRQFDFYGKVLSGTLEQQPRWKKAVNASDEVLGEVAGKLYVAEHFKPEAKARMEVLVKNLIQAYHDSIDTLEWMTPETKKAAHEKLNKFTPKIGYPDKWKDYSNLSIKADDLVGNYKAATAFGYSEMLNKLGKPIDRSEWFMTPQTVNAYYNPTNNEIVFPAAILQPPFFNMDADDAVNYGGIGAVIGHELGHGFDDQGAKYDGDGNLRNWWTDADKAEFEKRGKQLVAQYAKYEPLPGAHVNGELTLGENIGDLGGLTVALRAYKLSLDGKAAAVIDGFTGEQRFFISWSQVWRRKYREEELRNRLMTDSHSPSEYRAIGIVSNIPEFYTAFDVKEGDKMYIAPENRVKIW</sequence>
<dbReference type="CDD" id="cd08662">
    <property type="entry name" value="M13"/>
    <property type="match status" value="1"/>
</dbReference>
<proteinExistence type="inferred from homology"/>
<dbReference type="PROSITE" id="PS51885">
    <property type="entry name" value="NEPRILYSIN"/>
    <property type="match status" value="1"/>
</dbReference>
<accession>A0A437QFY6</accession>
<dbReference type="InterPro" id="IPR000718">
    <property type="entry name" value="Peptidase_M13"/>
</dbReference>
<evidence type="ECO:0000256" key="7">
    <source>
        <dbReference type="ARBA" id="ARBA00023049"/>
    </source>
</evidence>
<dbReference type="GO" id="GO:0016485">
    <property type="term" value="P:protein processing"/>
    <property type="evidence" value="ECO:0007669"/>
    <property type="project" value="TreeGrafter"/>
</dbReference>
<dbReference type="PANTHER" id="PTHR11733">
    <property type="entry name" value="ZINC METALLOPROTEASE FAMILY M13 NEPRILYSIN-RELATED"/>
    <property type="match status" value="1"/>
</dbReference>
<name>A0A437QFY6_9GAMM</name>
<dbReference type="GO" id="GO:0046872">
    <property type="term" value="F:metal ion binding"/>
    <property type="evidence" value="ECO:0007669"/>
    <property type="project" value="UniProtKB-KW"/>
</dbReference>